<dbReference type="KEGG" id="dli:dnl_30500"/>
<dbReference type="AlphaFoldDB" id="A0A975B8G9"/>
<accession>A0A975B8G9</accession>
<evidence type="ECO:0000313" key="2">
    <source>
        <dbReference type="Proteomes" id="UP000663720"/>
    </source>
</evidence>
<protein>
    <submittedName>
        <fullName evidence="1">Uncharacterized protein</fullName>
    </submittedName>
</protein>
<gene>
    <name evidence="1" type="ORF">dnl_30500</name>
</gene>
<proteinExistence type="predicted"/>
<keyword evidence="2" id="KW-1185">Reference proteome</keyword>
<organism evidence="1 2">
    <name type="scientific">Desulfonema limicola</name>
    <dbReference type="NCBI Taxonomy" id="45656"/>
    <lineage>
        <taxon>Bacteria</taxon>
        <taxon>Pseudomonadati</taxon>
        <taxon>Thermodesulfobacteriota</taxon>
        <taxon>Desulfobacteria</taxon>
        <taxon>Desulfobacterales</taxon>
        <taxon>Desulfococcaceae</taxon>
        <taxon>Desulfonema</taxon>
    </lineage>
</organism>
<sequence>MKTRIETYCQPSNTDKYASHSCTSMKTRIETIAFPGTQYIRHGSQLYFHENKD</sequence>
<name>A0A975B8G9_9BACT</name>
<evidence type="ECO:0000313" key="1">
    <source>
        <dbReference type="EMBL" id="QTA80737.1"/>
    </source>
</evidence>
<dbReference type="EMBL" id="CP061799">
    <property type="protein sequence ID" value="QTA80737.1"/>
    <property type="molecule type" value="Genomic_DNA"/>
</dbReference>
<dbReference type="Proteomes" id="UP000663720">
    <property type="component" value="Chromosome"/>
</dbReference>
<reference evidence="1" key="1">
    <citation type="journal article" date="2021" name="Microb. Physiol.">
        <title>Proteogenomic Insights into the Physiology of Marine, Sulfate-Reducing, Filamentous Desulfonema limicola and Desulfonema magnum.</title>
        <authorList>
            <person name="Schnaars V."/>
            <person name="Wohlbrand L."/>
            <person name="Scheve S."/>
            <person name="Hinrichs C."/>
            <person name="Reinhardt R."/>
            <person name="Rabus R."/>
        </authorList>
    </citation>
    <scope>NUCLEOTIDE SEQUENCE</scope>
    <source>
        <strain evidence="1">5ac10</strain>
    </source>
</reference>